<evidence type="ECO:0000256" key="3">
    <source>
        <dbReference type="ARBA" id="ARBA00022801"/>
    </source>
</evidence>
<dbReference type="EMBL" id="SJKC01000001">
    <property type="protein sequence ID" value="TCC40997.1"/>
    <property type="molecule type" value="Genomic_DNA"/>
</dbReference>
<dbReference type="PROSITE" id="PS00893">
    <property type="entry name" value="NUDIX_BOX"/>
    <property type="match status" value="1"/>
</dbReference>
<evidence type="ECO:0000313" key="9">
    <source>
        <dbReference type="Proteomes" id="UP000294225"/>
    </source>
</evidence>
<name>A0A4R0J5G3_9ACTN</name>
<dbReference type="PROSITE" id="PS51462">
    <property type="entry name" value="NUDIX"/>
    <property type="match status" value="1"/>
</dbReference>
<evidence type="ECO:0000313" key="8">
    <source>
        <dbReference type="EMBL" id="TCC40997.1"/>
    </source>
</evidence>
<dbReference type="CDD" id="cd18876">
    <property type="entry name" value="NUDIX_Hydrolase"/>
    <property type="match status" value="1"/>
</dbReference>
<dbReference type="Proteomes" id="UP000294225">
    <property type="component" value="Unassembled WGS sequence"/>
</dbReference>
<evidence type="ECO:0000256" key="1">
    <source>
        <dbReference type="ARBA" id="ARBA00001946"/>
    </source>
</evidence>
<sequence>MWLAGSVSDDVHFTARFPTKRIAADCLFTDHADRLLVLKPPYKPTWDLPGGVVERDESPRLAAQREVLEEIGLLIEPGKLLAVDWIPQSGEFTEIVAFLFDGGVLAPADIDRMVLQPTEVTSSRFVTLDEAADLLDPEQFARVAAGFKNRRAPEAVYLENGVAATVVREDGAHGDQSAADTLDQPPVPRGQRGEGPVGTS</sequence>
<dbReference type="InterPro" id="IPR020476">
    <property type="entry name" value="Nudix_hydrolase"/>
</dbReference>
<dbReference type="SUPFAM" id="SSF55811">
    <property type="entry name" value="Nudix"/>
    <property type="match status" value="1"/>
</dbReference>
<dbReference type="PRINTS" id="PR00502">
    <property type="entry name" value="NUDIXFAMILY"/>
</dbReference>
<evidence type="ECO:0000259" key="7">
    <source>
        <dbReference type="PROSITE" id="PS51462"/>
    </source>
</evidence>
<gene>
    <name evidence="8" type="ORF">E0H92_04800</name>
</gene>
<comment type="similarity">
    <text evidence="2 5">Belongs to the Nudix hydrolase family.</text>
</comment>
<dbReference type="Gene3D" id="3.90.79.10">
    <property type="entry name" value="Nucleoside Triphosphate Pyrophosphohydrolase"/>
    <property type="match status" value="1"/>
</dbReference>
<reference evidence="8 9" key="1">
    <citation type="submission" date="2019-02" db="EMBL/GenBank/DDBJ databases">
        <title>Kribbella capetownensis sp. nov. and Kribbella speibonae sp. nov., isolated from soil.</title>
        <authorList>
            <person name="Curtis S.M."/>
            <person name="Norton I."/>
            <person name="Everest G.J."/>
            <person name="Meyers P.R."/>
        </authorList>
    </citation>
    <scope>NUCLEOTIDE SEQUENCE [LARGE SCALE GENOMIC DNA]</scope>
    <source>
        <strain evidence="8 9">YM55</strain>
    </source>
</reference>
<comment type="cofactor">
    <cofactor evidence="1">
        <name>Mg(2+)</name>
        <dbReference type="ChEBI" id="CHEBI:18420"/>
    </cofactor>
</comment>
<dbReference type="InterPro" id="IPR020084">
    <property type="entry name" value="NUDIX_hydrolase_CS"/>
</dbReference>
<dbReference type="PANTHER" id="PTHR43046:SF12">
    <property type="entry name" value="GDP-MANNOSE MANNOSYL HYDROLASE"/>
    <property type="match status" value="1"/>
</dbReference>
<dbReference type="Pfam" id="PF00293">
    <property type="entry name" value="NUDIX"/>
    <property type="match status" value="1"/>
</dbReference>
<dbReference type="GO" id="GO:0016787">
    <property type="term" value="F:hydrolase activity"/>
    <property type="evidence" value="ECO:0007669"/>
    <property type="project" value="UniProtKB-KW"/>
</dbReference>
<feature type="region of interest" description="Disordered" evidence="6">
    <location>
        <begin position="170"/>
        <end position="200"/>
    </location>
</feature>
<dbReference type="InterPro" id="IPR000086">
    <property type="entry name" value="NUDIX_hydrolase_dom"/>
</dbReference>
<keyword evidence="3 5" id="KW-0378">Hydrolase</keyword>
<protein>
    <submittedName>
        <fullName evidence="8">NUDIX hydrolase</fullName>
    </submittedName>
</protein>
<dbReference type="AlphaFoldDB" id="A0A4R0J5G3"/>
<evidence type="ECO:0000256" key="6">
    <source>
        <dbReference type="SAM" id="MobiDB-lite"/>
    </source>
</evidence>
<evidence type="ECO:0000256" key="4">
    <source>
        <dbReference type="ARBA" id="ARBA00022842"/>
    </source>
</evidence>
<comment type="caution">
    <text evidence="8">The sequence shown here is derived from an EMBL/GenBank/DDBJ whole genome shotgun (WGS) entry which is preliminary data.</text>
</comment>
<feature type="domain" description="Nudix hydrolase" evidence="7">
    <location>
        <begin position="18"/>
        <end position="148"/>
    </location>
</feature>
<dbReference type="PANTHER" id="PTHR43046">
    <property type="entry name" value="GDP-MANNOSE MANNOSYL HYDROLASE"/>
    <property type="match status" value="1"/>
</dbReference>
<dbReference type="InterPro" id="IPR015797">
    <property type="entry name" value="NUDIX_hydrolase-like_dom_sf"/>
</dbReference>
<evidence type="ECO:0000256" key="5">
    <source>
        <dbReference type="RuleBase" id="RU003476"/>
    </source>
</evidence>
<organism evidence="8 9">
    <name type="scientific">Kribbella speibonae</name>
    <dbReference type="NCBI Taxonomy" id="1572660"/>
    <lineage>
        <taxon>Bacteria</taxon>
        <taxon>Bacillati</taxon>
        <taxon>Actinomycetota</taxon>
        <taxon>Actinomycetes</taxon>
        <taxon>Propionibacteriales</taxon>
        <taxon>Kribbellaceae</taxon>
        <taxon>Kribbella</taxon>
    </lineage>
</organism>
<accession>A0A4R0J5G3</accession>
<evidence type="ECO:0000256" key="2">
    <source>
        <dbReference type="ARBA" id="ARBA00005582"/>
    </source>
</evidence>
<proteinExistence type="inferred from homology"/>
<keyword evidence="4" id="KW-0460">Magnesium</keyword>